<dbReference type="PANTHER" id="PTHR42951">
    <property type="entry name" value="METALLO-BETA-LACTAMASE DOMAIN-CONTAINING"/>
    <property type="match status" value="1"/>
</dbReference>
<dbReference type="InterPro" id="IPR036866">
    <property type="entry name" value="RibonucZ/Hydroxyglut_hydro"/>
</dbReference>
<dbReference type="OrthoDB" id="420651at2"/>
<dbReference type="Proteomes" id="UP000297714">
    <property type="component" value="Unassembled WGS sequence"/>
</dbReference>
<organism evidence="2 3">
    <name type="scientific">Caproiciproducens galactitolivorans</name>
    <dbReference type="NCBI Taxonomy" id="642589"/>
    <lineage>
        <taxon>Bacteria</taxon>
        <taxon>Bacillati</taxon>
        <taxon>Bacillota</taxon>
        <taxon>Clostridia</taxon>
        <taxon>Eubacteriales</taxon>
        <taxon>Acutalibacteraceae</taxon>
        <taxon>Caproiciproducens</taxon>
    </lineage>
</organism>
<accession>A0A4Z0YEH7</accession>
<dbReference type="Gene3D" id="3.60.15.10">
    <property type="entry name" value="Ribonuclease Z/Hydroxyacylglutathione hydrolase-like"/>
    <property type="match status" value="1"/>
</dbReference>
<comment type="caution">
    <text evidence="2">The sequence shown here is derived from an EMBL/GenBank/DDBJ whole genome shotgun (WGS) entry which is preliminary data.</text>
</comment>
<dbReference type="InterPro" id="IPR001279">
    <property type="entry name" value="Metallo-B-lactamas"/>
</dbReference>
<evidence type="ECO:0000313" key="3">
    <source>
        <dbReference type="Proteomes" id="UP000297714"/>
    </source>
</evidence>
<feature type="domain" description="Metallo-beta-lactamase" evidence="1">
    <location>
        <begin position="20"/>
        <end position="218"/>
    </location>
</feature>
<sequence length="240" mass="28186">MLKKLTERIYFLPGEKRTDRPYLYYINGDTMSLAVDAGNSKWHVEKFYHELKEHGFRKPAYTVLTHWHWDHTFGMHAVTGKTIASVLTNQKLREVQNWEWTEQKMREREERGEDIAFCNQCILCEYENLGDITVIPADIELKEKVEINLGGIHCVLEPHDSTHSRDSLFLYIPEEKVLVVGDSDCEDYYGDGKYDRDRLLDLIAYIKSFDFTTYLIGHDVPRSRKEAMDFLHSQLEMVSV</sequence>
<dbReference type="Pfam" id="PF00753">
    <property type="entry name" value="Lactamase_B"/>
    <property type="match status" value="1"/>
</dbReference>
<evidence type="ECO:0000259" key="1">
    <source>
        <dbReference type="SMART" id="SM00849"/>
    </source>
</evidence>
<dbReference type="RefSeq" id="WP_135656443.1">
    <property type="nucleotide sequence ID" value="NZ_JAJUFJ010000009.1"/>
</dbReference>
<dbReference type="SMART" id="SM00849">
    <property type="entry name" value="Lactamase_B"/>
    <property type="match status" value="1"/>
</dbReference>
<dbReference type="PANTHER" id="PTHR42951:SF4">
    <property type="entry name" value="ACYL-COENZYME A THIOESTERASE MBLAC2"/>
    <property type="match status" value="1"/>
</dbReference>
<dbReference type="SUPFAM" id="SSF56281">
    <property type="entry name" value="Metallo-hydrolase/oxidoreductase"/>
    <property type="match status" value="1"/>
</dbReference>
<keyword evidence="3" id="KW-1185">Reference proteome</keyword>
<name>A0A4Z0YEH7_9FIRM</name>
<dbReference type="AlphaFoldDB" id="A0A4Z0YEH7"/>
<protein>
    <submittedName>
        <fullName evidence="2">Metallo-beta-lactamase superfamily protein</fullName>
    </submittedName>
</protein>
<dbReference type="InterPro" id="IPR050855">
    <property type="entry name" value="NDM-1-like"/>
</dbReference>
<gene>
    <name evidence="2" type="ORF">CAGA_00120</name>
</gene>
<evidence type="ECO:0000313" key="2">
    <source>
        <dbReference type="EMBL" id="TGJ77621.1"/>
    </source>
</evidence>
<dbReference type="EMBL" id="SRMQ01000001">
    <property type="protein sequence ID" value="TGJ77621.1"/>
    <property type="molecule type" value="Genomic_DNA"/>
</dbReference>
<proteinExistence type="predicted"/>
<reference evidence="2 3" key="1">
    <citation type="submission" date="2019-04" db="EMBL/GenBank/DDBJ databases">
        <authorList>
            <person name="Poehlein A."/>
            <person name="Bengelsdorf F.R."/>
            <person name="Duerre P."/>
            <person name="Daniel R."/>
        </authorList>
    </citation>
    <scope>NUCLEOTIDE SEQUENCE [LARGE SCALE GENOMIC DNA]</scope>
    <source>
        <strain evidence="2 3">BS-1</strain>
    </source>
</reference>